<dbReference type="GO" id="GO:0016491">
    <property type="term" value="F:oxidoreductase activity"/>
    <property type="evidence" value="ECO:0007669"/>
    <property type="project" value="UniProtKB-KW"/>
</dbReference>
<dbReference type="PRINTS" id="PR00081">
    <property type="entry name" value="GDHRDH"/>
</dbReference>
<dbReference type="PANTHER" id="PTHR43115:SF4">
    <property type="entry name" value="DEHYDROGENASE_REDUCTASE SDR FAMILY MEMBER 11"/>
    <property type="match status" value="1"/>
</dbReference>
<keyword evidence="5" id="KW-1185">Reference proteome</keyword>
<name>A0ABW4XS69_9GAMM</name>
<dbReference type="PIRSF" id="PIRSF000126">
    <property type="entry name" value="11-beta-HSD1"/>
    <property type="match status" value="1"/>
</dbReference>
<dbReference type="RefSeq" id="WP_345340080.1">
    <property type="nucleotide sequence ID" value="NZ_BAABLI010000013.1"/>
</dbReference>
<dbReference type="PANTHER" id="PTHR43115">
    <property type="entry name" value="DEHYDROGENASE/REDUCTASE SDR FAMILY MEMBER 11"/>
    <property type="match status" value="1"/>
</dbReference>
<sequence>MSKPLVVITGASSGIGAAMAQAFSNEGHPLLLLARRVDRLESLSLPNTLCRQVDVTDRDAIAAAVAEAEAKYGNVDLFINNAGCMLLGGLDTQDPNEWQRMFDVNVMGVLNGTHAVLPAMKARKGGTILNVSSIAGRKTFPAHAAYCGTKFAVHAMSENLREEVADDNVRVIVIAPGAVETELLSHTTSDEIKANYEGWKEQMGGVISPDDIARTALFAYQQPQNLCIREIVVAATRQQP</sequence>
<comment type="caution">
    <text evidence="4">The sequence shown here is derived from an EMBL/GenBank/DDBJ whole genome shotgun (WGS) entry which is preliminary data.</text>
</comment>
<accession>A0ABW4XS69</accession>
<dbReference type="EC" id="1.-.-.-" evidence="4"/>
<dbReference type="InterPro" id="IPR002347">
    <property type="entry name" value="SDR_fam"/>
</dbReference>
<dbReference type="Gene3D" id="3.40.50.720">
    <property type="entry name" value="NAD(P)-binding Rossmann-like Domain"/>
    <property type="match status" value="1"/>
</dbReference>
<protein>
    <submittedName>
        <fullName evidence="4">SDR family oxidoreductase</fullName>
        <ecNumber evidence="4">1.-.-.-</ecNumber>
    </submittedName>
</protein>
<evidence type="ECO:0000256" key="2">
    <source>
        <dbReference type="ARBA" id="ARBA00023002"/>
    </source>
</evidence>
<dbReference type="PROSITE" id="PS00061">
    <property type="entry name" value="ADH_SHORT"/>
    <property type="match status" value="1"/>
</dbReference>
<comment type="similarity">
    <text evidence="1 3">Belongs to the short-chain dehydrogenases/reductases (SDR) family.</text>
</comment>
<dbReference type="PRINTS" id="PR00080">
    <property type="entry name" value="SDRFAMILY"/>
</dbReference>
<gene>
    <name evidence="4" type="ORF">ACFSJ3_18280</name>
</gene>
<proteinExistence type="inferred from homology"/>
<organism evidence="4 5">
    <name type="scientific">Corallincola platygyrae</name>
    <dbReference type="NCBI Taxonomy" id="1193278"/>
    <lineage>
        <taxon>Bacteria</taxon>
        <taxon>Pseudomonadati</taxon>
        <taxon>Pseudomonadota</taxon>
        <taxon>Gammaproteobacteria</taxon>
        <taxon>Alteromonadales</taxon>
        <taxon>Psychromonadaceae</taxon>
        <taxon>Corallincola</taxon>
    </lineage>
</organism>
<evidence type="ECO:0000313" key="5">
    <source>
        <dbReference type="Proteomes" id="UP001597380"/>
    </source>
</evidence>
<dbReference type="Proteomes" id="UP001597380">
    <property type="component" value="Unassembled WGS sequence"/>
</dbReference>
<dbReference type="InterPro" id="IPR036291">
    <property type="entry name" value="NAD(P)-bd_dom_sf"/>
</dbReference>
<evidence type="ECO:0000256" key="1">
    <source>
        <dbReference type="ARBA" id="ARBA00006484"/>
    </source>
</evidence>
<dbReference type="SUPFAM" id="SSF51735">
    <property type="entry name" value="NAD(P)-binding Rossmann-fold domains"/>
    <property type="match status" value="1"/>
</dbReference>
<dbReference type="Pfam" id="PF00106">
    <property type="entry name" value="adh_short"/>
    <property type="match status" value="1"/>
</dbReference>
<dbReference type="InterPro" id="IPR020904">
    <property type="entry name" value="Sc_DH/Rdtase_CS"/>
</dbReference>
<evidence type="ECO:0000256" key="3">
    <source>
        <dbReference type="RuleBase" id="RU000363"/>
    </source>
</evidence>
<reference evidence="5" key="1">
    <citation type="journal article" date="2019" name="Int. J. Syst. Evol. Microbiol.">
        <title>The Global Catalogue of Microorganisms (GCM) 10K type strain sequencing project: providing services to taxonomists for standard genome sequencing and annotation.</title>
        <authorList>
            <consortium name="The Broad Institute Genomics Platform"/>
            <consortium name="The Broad Institute Genome Sequencing Center for Infectious Disease"/>
            <person name="Wu L."/>
            <person name="Ma J."/>
        </authorList>
    </citation>
    <scope>NUCLEOTIDE SEQUENCE [LARGE SCALE GENOMIC DNA]</scope>
    <source>
        <strain evidence="5">CGMCC 1.10992</strain>
    </source>
</reference>
<keyword evidence="2 4" id="KW-0560">Oxidoreductase</keyword>
<dbReference type="EMBL" id="JBHUHT010000030">
    <property type="protein sequence ID" value="MFD2097940.1"/>
    <property type="molecule type" value="Genomic_DNA"/>
</dbReference>
<evidence type="ECO:0000313" key="4">
    <source>
        <dbReference type="EMBL" id="MFD2097940.1"/>
    </source>
</evidence>